<name>A0AAD4GKF2_BOLED</name>
<dbReference type="Proteomes" id="UP001194468">
    <property type="component" value="Unassembled WGS sequence"/>
</dbReference>
<dbReference type="CDD" id="cd00071">
    <property type="entry name" value="GMPK"/>
    <property type="match status" value="1"/>
</dbReference>
<dbReference type="PROSITE" id="PS50052">
    <property type="entry name" value="GUANYLATE_KINASE_2"/>
    <property type="match status" value="1"/>
</dbReference>
<dbReference type="InterPro" id="IPR020590">
    <property type="entry name" value="Guanylate_kinase_CS"/>
</dbReference>
<dbReference type="EC" id="2.7.4.8" evidence="2"/>
<keyword evidence="10" id="KW-0378">Hydrolase</keyword>
<keyword evidence="7" id="KW-0067">ATP-binding</keyword>
<dbReference type="EMBL" id="WHUW01000003">
    <property type="protein sequence ID" value="KAF8449143.1"/>
    <property type="molecule type" value="Genomic_DNA"/>
</dbReference>
<evidence type="ECO:0000256" key="5">
    <source>
        <dbReference type="ARBA" id="ARBA00022741"/>
    </source>
</evidence>
<evidence type="ECO:0000256" key="6">
    <source>
        <dbReference type="ARBA" id="ARBA00022777"/>
    </source>
</evidence>
<dbReference type="GO" id="GO:0016787">
    <property type="term" value="F:hydrolase activity"/>
    <property type="evidence" value="ECO:0007669"/>
    <property type="project" value="UniProtKB-KW"/>
</dbReference>
<gene>
    <name evidence="10" type="ORF">L210DRAFT_3387850</name>
</gene>
<dbReference type="InterPro" id="IPR008144">
    <property type="entry name" value="Guanylate_kin-like_dom"/>
</dbReference>
<accession>A0AAD4GKF2</accession>
<dbReference type="InterPro" id="IPR027417">
    <property type="entry name" value="P-loop_NTPase"/>
</dbReference>
<dbReference type="Pfam" id="PF00625">
    <property type="entry name" value="Guanylate_kin"/>
    <property type="match status" value="1"/>
</dbReference>
<dbReference type="PANTHER" id="PTHR23117">
    <property type="entry name" value="GUANYLATE KINASE-RELATED"/>
    <property type="match status" value="1"/>
</dbReference>
<evidence type="ECO:0000256" key="4">
    <source>
        <dbReference type="ARBA" id="ARBA00022679"/>
    </source>
</evidence>
<dbReference type="PROSITE" id="PS00856">
    <property type="entry name" value="GUANYLATE_KINASE_1"/>
    <property type="match status" value="1"/>
</dbReference>
<dbReference type="AlphaFoldDB" id="A0AAD4GKF2"/>
<dbReference type="FunFam" id="3.40.50.300:FF:000776">
    <property type="entry name" value="Guanylate kinase 2"/>
    <property type="match status" value="1"/>
</dbReference>
<dbReference type="PANTHER" id="PTHR23117:SF13">
    <property type="entry name" value="GUANYLATE KINASE"/>
    <property type="match status" value="1"/>
</dbReference>
<keyword evidence="5" id="KW-0547">Nucleotide-binding</keyword>
<reference evidence="10" key="1">
    <citation type="submission" date="2019-10" db="EMBL/GenBank/DDBJ databases">
        <authorList>
            <consortium name="DOE Joint Genome Institute"/>
            <person name="Kuo A."/>
            <person name="Miyauchi S."/>
            <person name="Kiss E."/>
            <person name="Drula E."/>
            <person name="Kohler A."/>
            <person name="Sanchez-Garcia M."/>
            <person name="Andreopoulos B."/>
            <person name="Barry K.W."/>
            <person name="Bonito G."/>
            <person name="Buee M."/>
            <person name="Carver A."/>
            <person name="Chen C."/>
            <person name="Cichocki N."/>
            <person name="Clum A."/>
            <person name="Culley D."/>
            <person name="Crous P.W."/>
            <person name="Fauchery L."/>
            <person name="Girlanda M."/>
            <person name="Hayes R."/>
            <person name="Keri Z."/>
            <person name="LaButti K."/>
            <person name="Lipzen A."/>
            <person name="Lombard V."/>
            <person name="Magnuson J."/>
            <person name="Maillard F."/>
            <person name="Morin E."/>
            <person name="Murat C."/>
            <person name="Nolan M."/>
            <person name="Ohm R."/>
            <person name="Pangilinan J."/>
            <person name="Pereira M."/>
            <person name="Perotto S."/>
            <person name="Peter M."/>
            <person name="Riley R."/>
            <person name="Sitrit Y."/>
            <person name="Stielow B."/>
            <person name="Szollosi G."/>
            <person name="Zifcakova L."/>
            <person name="Stursova M."/>
            <person name="Spatafora J.W."/>
            <person name="Tedersoo L."/>
            <person name="Vaario L.-M."/>
            <person name="Yamada A."/>
            <person name="Yan M."/>
            <person name="Wang P."/>
            <person name="Xu J."/>
            <person name="Bruns T."/>
            <person name="Baldrian P."/>
            <person name="Vilgalys R."/>
            <person name="Henrissat B."/>
            <person name="Grigoriev I.V."/>
            <person name="Hibbett D."/>
            <person name="Nagy L.G."/>
            <person name="Martin F.M."/>
        </authorList>
    </citation>
    <scope>NUCLEOTIDE SEQUENCE</scope>
    <source>
        <strain evidence="10">BED1</strain>
    </source>
</reference>
<evidence type="ECO:0000256" key="1">
    <source>
        <dbReference type="ARBA" id="ARBA00005790"/>
    </source>
</evidence>
<evidence type="ECO:0000256" key="3">
    <source>
        <dbReference type="ARBA" id="ARBA00016296"/>
    </source>
</evidence>
<keyword evidence="6" id="KW-0418">Kinase</keyword>
<dbReference type="InterPro" id="IPR017665">
    <property type="entry name" value="Guanylate_kinase"/>
</dbReference>
<evidence type="ECO:0000256" key="2">
    <source>
        <dbReference type="ARBA" id="ARBA00012961"/>
    </source>
</evidence>
<dbReference type="NCBIfam" id="TIGR03263">
    <property type="entry name" value="guanyl_kin"/>
    <property type="match status" value="1"/>
</dbReference>
<feature type="domain" description="Guanylate kinase-like" evidence="9">
    <location>
        <begin position="3"/>
        <end position="185"/>
    </location>
</feature>
<dbReference type="GO" id="GO:0005829">
    <property type="term" value="C:cytosol"/>
    <property type="evidence" value="ECO:0007669"/>
    <property type="project" value="TreeGrafter"/>
</dbReference>
<reference evidence="10" key="2">
    <citation type="journal article" date="2020" name="Nat. Commun.">
        <title>Large-scale genome sequencing of mycorrhizal fungi provides insights into the early evolution of symbiotic traits.</title>
        <authorList>
            <person name="Miyauchi S."/>
            <person name="Kiss E."/>
            <person name="Kuo A."/>
            <person name="Drula E."/>
            <person name="Kohler A."/>
            <person name="Sanchez-Garcia M."/>
            <person name="Morin E."/>
            <person name="Andreopoulos B."/>
            <person name="Barry K.W."/>
            <person name="Bonito G."/>
            <person name="Buee M."/>
            <person name="Carver A."/>
            <person name="Chen C."/>
            <person name="Cichocki N."/>
            <person name="Clum A."/>
            <person name="Culley D."/>
            <person name="Crous P.W."/>
            <person name="Fauchery L."/>
            <person name="Girlanda M."/>
            <person name="Hayes R.D."/>
            <person name="Keri Z."/>
            <person name="LaButti K."/>
            <person name="Lipzen A."/>
            <person name="Lombard V."/>
            <person name="Magnuson J."/>
            <person name="Maillard F."/>
            <person name="Murat C."/>
            <person name="Nolan M."/>
            <person name="Ohm R.A."/>
            <person name="Pangilinan J."/>
            <person name="Pereira M.F."/>
            <person name="Perotto S."/>
            <person name="Peter M."/>
            <person name="Pfister S."/>
            <person name="Riley R."/>
            <person name="Sitrit Y."/>
            <person name="Stielow J.B."/>
            <person name="Szollosi G."/>
            <person name="Zifcakova L."/>
            <person name="Stursova M."/>
            <person name="Spatafora J.W."/>
            <person name="Tedersoo L."/>
            <person name="Vaario L.M."/>
            <person name="Yamada A."/>
            <person name="Yan M."/>
            <person name="Wang P."/>
            <person name="Xu J."/>
            <person name="Bruns T."/>
            <person name="Baldrian P."/>
            <person name="Vilgalys R."/>
            <person name="Dunand C."/>
            <person name="Henrissat B."/>
            <person name="Grigoriev I.V."/>
            <person name="Hibbett D."/>
            <person name="Nagy L.G."/>
            <person name="Martin F.M."/>
        </authorList>
    </citation>
    <scope>NUCLEOTIDE SEQUENCE</scope>
    <source>
        <strain evidence="10">BED1</strain>
    </source>
</reference>
<comment type="similarity">
    <text evidence="1">Belongs to the guanylate kinase family.</text>
</comment>
<dbReference type="GO" id="GO:0004385">
    <property type="term" value="F:GMP kinase activity"/>
    <property type="evidence" value="ECO:0007669"/>
    <property type="project" value="UniProtKB-EC"/>
</dbReference>
<proteinExistence type="inferred from homology"/>
<evidence type="ECO:0000256" key="7">
    <source>
        <dbReference type="ARBA" id="ARBA00022840"/>
    </source>
</evidence>
<evidence type="ECO:0000256" key="8">
    <source>
        <dbReference type="ARBA" id="ARBA00030128"/>
    </source>
</evidence>
<keyword evidence="4" id="KW-0808">Transferase</keyword>
<comment type="caution">
    <text evidence="10">The sequence shown here is derived from an EMBL/GenBank/DDBJ whole genome shotgun (WGS) entry which is preliminary data.</text>
</comment>
<evidence type="ECO:0000313" key="10">
    <source>
        <dbReference type="EMBL" id="KAF8449143.1"/>
    </source>
</evidence>
<dbReference type="SUPFAM" id="SSF52540">
    <property type="entry name" value="P-loop containing nucleoside triphosphate hydrolases"/>
    <property type="match status" value="1"/>
</dbReference>
<dbReference type="GO" id="GO:0005524">
    <property type="term" value="F:ATP binding"/>
    <property type="evidence" value="ECO:0007669"/>
    <property type="project" value="UniProtKB-KW"/>
</dbReference>
<organism evidence="10 11">
    <name type="scientific">Boletus edulis BED1</name>
    <dbReference type="NCBI Taxonomy" id="1328754"/>
    <lineage>
        <taxon>Eukaryota</taxon>
        <taxon>Fungi</taxon>
        <taxon>Dikarya</taxon>
        <taxon>Basidiomycota</taxon>
        <taxon>Agaricomycotina</taxon>
        <taxon>Agaricomycetes</taxon>
        <taxon>Agaricomycetidae</taxon>
        <taxon>Boletales</taxon>
        <taxon>Boletineae</taxon>
        <taxon>Boletaceae</taxon>
        <taxon>Boletoideae</taxon>
        <taxon>Boletus</taxon>
    </lineage>
</organism>
<dbReference type="InterPro" id="IPR008145">
    <property type="entry name" value="GK/Ca_channel_bsu"/>
</dbReference>
<evidence type="ECO:0000313" key="11">
    <source>
        <dbReference type="Proteomes" id="UP001194468"/>
    </source>
</evidence>
<keyword evidence="11" id="KW-1185">Reference proteome</keyword>
<dbReference type="Gene3D" id="3.40.50.300">
    <property type="entry name" value="P-loop containing nucleotide triphosphate hydrolases"/>
    <property type="match status" value="1"/>
</dbReference>
<evidence type="ECO:0000259" key="9">
    <source>
        <dbReference type="PROSITE" id="PS50052"/>
    </source>
</evidence>
<protein>
    <recommendedName>
        <fullName evidence="3">Guanylate kinase</fullName>
        <ecNumber evidence="2">2.7.4.8</ecNumber>
    </recommendedName>
    <alternativeName>
        <fullName evidence="8">GMP kinase</fullName>
    </alternativeName>
</protein>
<dbReference type="SMART" id="SM00072">
    <property type="entry name" value="GuKc"/>
    <property type="match status" value="1"/>
</dbReference>
<sequence length="222" mass="24672">MFARPLVVFGPSGVGKGTLIARLFGDHPDKFGFSVSHTTRQPRPGETDGKEYHFVSTDTFKALLADRAFIEHAQFSANFYGTSEQAIHAVRESGKRCVLDIDSQGVRQVKQTDLNPVCLFISPPDMDTLRRRLRGRGTDDDEAIQRRLAAALAEIEYARQPDTCDYLIVNDDLDRAYASLKDIAFGEDVESDVIPPLDVILDQIDHHTIIDGTDSVVQVPIN</sequence>